<reference evidence="5 6" key="1">
    <citation type="submission" date="2020-01" db="EMBL/GenBank/DDBJ databases">
        <title>Complete and circular genome sequences of six lactobacillus isolates from horses.</title>
        <authorList>
            <person name="Hassan H.M."/>
        </authorList>
    </citation>
    <scope>NUCLEOTIDE SEQUENCE [LARGE SCALE GENOMIC DNA]</scope>
    <source>
        <strain evidence="5 6">3DG</strain>
    </source>
</reference>
<evidence type="ECO:0000256" key="1">
    <source>
        <dbReference type="ARBA" id="ARBA00022801"/>
    </source>
</evidence>
<dbReference type="GO" id="GO:0045820">
    <property type="term" value="P:negative regulation of glycolytic process"/>
    <property type="evidence" value="ECO:0007669"/>
    <property type="project" value="TreeGrafter"/>
</dbReference>
<dbReference type="Pfam" id="PF00300">
    <property type="entry name" value="His_Phos_1"/>
    <property type="match status" value="1"/>
</dbReference>
<evidence type="ECO:0000256" key="4">
    <source>
        <dbReference type="PIRSR" id="PIRSR613078-3"/>
    </source>
</evidence>
<gene>
    <name evidence="5" type="ORF">GTO82_05505</name>
</gene>
<evidence type="ECO:0000313" key="6">
    <source>
        <dbReference type="Proteomes" id="UP000510788"/>
    </source>
</evidence>
<sequence length="216" mass="25144">MKTIYLVRHGETYMNLYTKMQGWSDTPLTQRGIKGAKELGKELSKIPFDIAITSDLKRAHDTCNIIVKENINSKKLKVIPTPYFREQFYGYLEGLDSEMAWRMAGSPHGYQHSKDMFTNEKIDTIRNWCKDADPFKQAEDANEYWQRLNKGFKLISELKNVKNVLLVTHGFTIRSIVNKFAPEIDVHKDPRNSSFTRIELTTPQNIHVLDYDNQII</sequence>
<dbReference type="GO" id="GO:0043456">
    <property type="term" value="P:regulation of pentose-phosphate shunt"/>
    <property type="evidence" value="ECO:0007669"/>
    <property type="project" value="TreeGrafter"/>
</dbReference>
<dbReference type="EMBL" id="CP047409">
    <property type="protein sequence ID" value="QLL68325.1"/>
    <property type="molecule type" value="Genomic_DNA"/>
</dbReference>
<dbReference type="InterPro" id="IPR029033">
    <property type="entry name" value="His_PPase_superfam"/>
</dbReference>
<name>A0A9X7Y6C0_LACJH</name>
<dbReference type="InterPro" id="IPR051695">
    <property type="entry name" value="Phosphoglycerate_Mutase"/>
</dbReference>
<protein>
    <submittedName>
        <fullName evidence="5">Histidine phosphatase family protein</fullName>
    </submittedName>
</protein>
<dbReference type="RefSeq" id="WP_180872810.1">
    <property type="nucleotide sequence ID" value="NZ_CP047409.1"/>
</dbReference>
<feature type="site" description="Transition state stabilizer" evidence="4">
    <location>
        <position position="169"/>
    </location>
</feature>
<feature type="binding site" evidence="3">
    <location>
        <begin position="8"/>
        <end position="15"/>
    </location>
    <ligand>
        <name>substrate</name>
    </ligand>
</feature>
<dbReference type="InterPro" id="IPR013078">
    <property type="entry name" value="His_Pase_superF_clade-1"/>
</dbReference>
<dbReference type="GO" id="GO:0004331">
    <property type="term" value="F:fructose-2,6-bisphosphate 2-phosphatase activity"/>
    <property type="evidence" value="ECO:0007669"/>
    <property type="project" value="TreeGrafter"/>
</dbReference>
<dbReference type="PANTHER" id="PTHR46517:SF1">
    <property type="entry name" value="FRUCTOSE-2,6-BISPHOSPHATASE TIGAR"/>
    <property type="match status" value="1"/>
</dbReference>
<dbReference type="AlphaFoldDB" id="A0A9X7Y6C0"/>
<dbReference type="GO" id="GO:0005829">
    <property type="term" value="C:cytosol"/>
    <property type="evidence" value="ECO:0007669"/>
    <property type="project" value="TreeGrafter"/>
</dbReference>
<accession>A0A9X7Y6C0</accession>
<keyword evidence="1" id="KW-0378">Hydrolase</keyword>
<dbReference type="SMART" id="SM00855">
    <property type="entry name" value="PGAM"/>
    <property type="match status" value="1"/>
</dbReference>
<feature type="binding site" evidence="3">
    <location>
        <position position="58"/>
    </location>
    <ligand>
        <name>substrate</name>
    </ligand>
</feature>
<feature type="active site" description="Tele-phosphohistidine intermediate" evidence="2">
    <location>
        <position position="9"/>
    </location>
</feature>
<dbReference type="CDD" id="cd07067">
    <property type="entry name" value="HP_PGM_like"/>
    <property type="match status" value="1"/>
</dbReference>
<feature type="active site" description="Proton donor/acceptor" evidence="2">
    <location>
        <position position="86"/>
    </location>
</feature>
<dbReference type="PANTHER" id="PTHR46517">
    <property type="entry name" value="FRUCTOSE-2,6-BISPHOSPHATASE TIGAR"/>
    <property type="match status" value="1"/>
</dbReference>
<dbReference type="Proteomes" id="UP000510788">
    <property type="component" value="Chromosome"/>
</dbReference>
<evidence type="ECO:0000256" key="3">
    <source>
        <dbReference type="PIRSR" id="PIRSR613078-2"/>
    </source>
</evidence>
<proteinExistence type="predicted"/>
<feature type="binding site" evidence="3">
    <location>
        <begin position="86"/>
        <end position="89"/>
    </location>
    <ligand>
        <name>substrate</name>
    </ligand>
</feature>
<dbReference type="Gene3D" id="3.40.50.1240">
    <property type="entry name" value="Phosphoglycerate mutase-like"/>
    <property type="match status" value="1"/>
</dbReference>
<organism evidence="5 6">
    <name type="scientific">Lactobacillus johnsonii</name>
    <dbReference type="NCBI Taxonomy" id="33959"/>
    <lineage>
        <taxon>Bacteria</taxon>
        <taxon>Bacillati</taxon>
        <taxon>Bacillota</taxon>
        <taxon>Bacilli</taxon>
        <taxon>Lactobacillales</taxon>
        <taxon>Lactobacillaceae</taxon>
        <taxon>Lactobacillus</taxon>
    </lineage>
</organism>
<evidence type="ECO:0000256" key="2">
    <source>
        <dbReference type="PIRSR" id="PIRSR613078-1"/>
    </source>
</evidence>
<dbReference type="SUPFAM" id="SSF53254">
    <property type="entry name" value="Phosphoglycerate mutase-like"/>
    <property type="match status" value="1"/>
</dbReference>
<evidence type="ECO:0000313" key="5">
    <source>
        <dbReference type="EMBL" id="QLL68325.1"/>
    </source>
</evidence>